<reference evidence="4 5" key="1">
    <citation type="journal article" date="2023" name="Life. Sci Alliance">
        <title>Evolutionary insights into 3D genome organization and epigenetic landscape of Vigna mungo.</title>
        <authorList>
            <person name="Junaid A."/>
            <person name="Singh B."/>
            <person name="Bhatia S."/>
        </authorList>
    </citation>
    <scope>NUCLEOTIDE SEQUENCE [LARGE SCALE GENOMIC DNA]</scope>
    <source>
        <strain evidence="4">Urdbean</strain>
    </source>
</reference>
<evidence type="ECO:0000256" key="1">
    <source>
        <dbReference type="ARBA" id="ARBA00033696"/>
    </source>
</evidence>
<dbReference type="GO" id="GO:0032958">
    <property type="term" value="P:inositol phosphate biosynthetic process"/>
    <property type="evidence" value="ECO:0007669"/>
    <property type="project" value="TreeGrafter"/>
</dbReference>
<dbReference type="InterPro" id="IPR037446">
    <property type="entry name" value="His_Pase_VIP1"/>
</dbReference>
<feature type="domain" description="VIP1 N-terminal" evidence="3">
    <location>
        <begin position="8"/>
        <end position="60"/>
    </location>
</feature>
<accession>A0AAQ3S442</accession>
<dbReference type="GO" id="GO:0033857">
    <property type="term" value="F:5-diphosphoinositol pentakisphosphate 1-kinase activity"/>
    <property type="evidence" value="ECO:0007669"/>
    <property type="project" value="TreeGrafter"/>
</dbReference>
<dbReference type="GO" id="GO:0006020">
    <property type="term" value="P:inositol metabolic process"/>
    <property type="evidence" value="ECO:0007669"/>
    <property type="project" value="TreeGrafter"/>
</dbReference>
<name>A0AAQ3S442_VIGMU</name>
<dbReference type="AlphaFoldDB" id="A0AAQ3S442"/>
<comment type="catalytic activity">
    <reaction evidence="1">
        <text>5-diphospho-1D-myo-inositol 1,2,3,4,6-pentakisphosphate + ATP + H(+) = 1,5-bis(diphospho)-1D-myo-inositol 2,3,4,6-tetrakisphosphate + ADP</text>
        <dbReference type="Rhea" id="RHEA:10276"/>
        <dbReference type="ChEBI" id="CHEBI:15378"/>
        <dbReference type="ChEBI" id="CHEBI:30616"/>
        <dbReference type="ChEBI" id="CHEBI:58628"/>
        <dbReference type="ChEBI" id="CHEBI:77983"/>
        <dbReference type="ChEBI" id="CHEBI:456216"/>
        <dbReference type="EC" id="2.7.4.24"/>
    </reaction>
    <physiologicalReaction direction="left-to-right" evidence="1">
        <dbReference type="Rhea" id="RHEA:10277"/>
    </physiologicalReaction>
</comment>
<dbReference type="PANTHER" id="PTHR12750:SF9">
    <property type="entry name" value="INOSITOL HEXAKISPHOSPHATE AND DIPHOSPHOINOSITOL-PENTAKISPHOSPHATE KINASE"/>
    <property type="match status" value="1"/>
</dbReference>
<dbReference type="EMBL" id="CP144697">
    <property type="protein sequence ID" value="WVZ15663.1"/>
    <property type="molecule type" value="Genomic_DNA"/>
</dbReference>
<keyword evidence="5" id="KW-1185">Reference proteome</keyword>
<gene>
    <name evidence="4" type="ORF">V8G54_013229</name>
</gene>
<comment type="catalytic activity">
    <reaction evidence="2">
        <text>1D-myo-inositol hexakisphosphate + ATP = 1-diphospho-1D-myo-inositol 2,3,4,5,6-pentakisphosphate + ADP</text>
        <dbReference type="Rhea" id="RHEA:37459"/>
        <dbReference type="ChEBI" id="CHEBI:30616"/>
        <dbReference type="ChEBI" id="CHEBI:58130"/>
        <dbReference type="ChEBI" id="CHEBI:74946"/>
        <dbReference type="ChEBI" id="CHEBI:456216"/>
        <dbReference type="EC" id="2.7.4.24"/>
    </reaction>
    <physiologicalReaction direction="left-to-right" evidence="2">
        <dbReference type="Rhea" id="RHEA:37460"/>
    </physiologicalReaction>
</comment>
<evidence type="ECO:0000259" key="3">
    <source>
        <dbReference type="Pfam" id="PF18086"/>
    </source>
</evidence>
<evidence type="ECO:0000313" key="4">
    <source>
        <dbReference type="EMBL" id="WVZ15663.1"/>
    </source>
</evidence>
<protein>
    <recommendedName>
        <fullName evidence="3">VIP1 N-terminal domain-containing protein</fullName>
    </recommendedName>
</protein>
<organism evidence="4 5">
    <name type="scientific">Vigna mungo</name>
    <name type="common">Black gram</name>
    <name type="synonym">Phaseolus mungo</name>
    <dbReference type="NCBI Taxonomy" id="3915"/>
    <lineage>
        <taxon>Eukaryota</taxon>
        <taxon>Viridiplantae</taxon>
        <taxon>Streptophyta</taxon>
        <taxon>Embryophyta</taxon>
        <taxon>Tracheophyta</taxon>
        <taxon>Spermatophyta</taxon>
        <taxon>Magnoliopsida</taxon>
        <taxon>eudicotyledons</taxon>
        <taxon>Gunneridae</taxon>
        <taxon>Pentapetalae</taxon>
        <taxon>rosids</taxon>
        <taxon>fabids</taxon>
        <taxon>Fabales</taxon>
        <taxon>Fabaceae</taxon>
        <taxon>Papilionoideae</taxon>
        <taxon>50 kb inversion clade</taxon>
        <taxon>NPAAA clade</taxon>
        <taxon>indigoferoid/millettioid clade</taxon>
        <taxon>Phaseoleae</taxon>
        <taxon>Vigna</taxon>
    </lineage>
</organism>
<evidence type="ECO:0000313" key="5">
    <source>
        <dbReference type="Proteomes" id="UP001374535"/>
    </source>
</evidence>
<sequence length="182" mass="20537">MVAPADKVKIGVCVMEKKVKCHSEVFSAPMGQIFDRLQAFGEFEVIHFGDKVILEEPIESRLFYYNASNLGNRNVTVAQTEIGNASKLKLGGDILLLRAWNPVYDANVALFCSLKFSAKFVRGLVHNQPVSSKAMERCGVLDSSYYICGLVLPRPFVVNELEPQHLLHDRRKVYEHEAKPRK</sequence>
<dbReference type="GO" id="GO:0000828">
    <property type="term" value="F:inositol hexakisphosphate kinase activity"/>
    <property type="evidence" value="ECO:0007669"/>
    <property type="project" value="TreeGrafter"/>
</dbReference>
<dbReference type="Proteomes" id="UP001374535">
    <property type="component" value="Chromosome 4"/>
</dbReference>
<proteinExistence type="predicted"/>
<dbReference type="Gene3D" id="3.40.50.11950">
    <property type="match status" value="1"/>
</dbReference>
<evidence type="ECO:0000256" key="2">
    <source>
        <dbReference type="ARBA" id="ARBA00034629"/>
    </source>
</evidence>
<dbReference type="Pfam" id="PF18086">
    <property type="entry name" value="PPIP5K2_N"/>
    <property type="match status" value="1"/>
</dbReference>
<dbReference type="PANTHER" id="PTHR12750">
    <property type="entry name" value="DIPHOSPHOINOSITOL PENTAKISPHOSPHATE KINASE"/>
    <property type="match status" value="1"/>
</dbReference>
<dbReference type="InterPro" id="IPR040557">
    <property type="entry name" value="VIP1_N"/>
</dbReference>